<protein>
    <recommendedName>
        <fullName evidence="3">BIRC7_8</fullName>
    </recommendedName>
</protein>
<dbReference type="PROSITE" id="PS50143">
    <property type="entry name" value="BIR_REPEAT_2"/>
    <property type="match status" value="2"/>
</dbReference>
<gene>
    <name evidence="1" type="ORF">MCOR_37091</name>
</gene>
<organism evidence="1 2">
    <name type="scientific">Mytilus coruscus</name>
    <name type="common">Sea mussel</name>
    <dbReference type="NCBI Taxonomy" id="42192"/>
    <lineage>
        <taxon>Eukaryota</taxon>
        <taxon>Metazoa</taxon>
        <taxon>Spiralia</taxon>
        <taxon>Lophotrochozoa</taxon>
        <taxon>Mollusca</taxon>
        <taxon>Bivalvia</taxon>
        <taxon>Autobranchia</taxon>
        <taxon>Pteriomorphia</taxon>
        <taxon>Mytilida</taxon>
        <taxon>Mytiloidea</taxon>
        <taxon>Mytilidae</taxon>
        <taxon>Mytilinae</taxon>
        <taxon>Mytilus</taxon>
    </lineage>
</organism>
<evidence type="ECO:0000313" key="2">
    <source>
        <dbReference type="Proteomes" id="UP000507470"/>
    </source>
</evidence>
<dbReference type="SMART" id="SM00238">
    <property type="entry name" value="BIR"/>
    <property type="match status" value="2"/>
</dbReference>
<dbReference type="OrthoDB" id="6137282at2759"/>
<sequence length="297" mass="35517">MGKSYIIRPKIATISNPFQRNHAYIYWPFDECDKSALADAGFVYTGKEEILKCETCEKTTRYHHWKGKKTPSQAHIDLNRHCEFAKDNSEVASLYNRLNGRLMYPYYEEYNHRLSSYSTWKFEDIQSSKSLADAGFFNTVGQDETICFSCGLWLADWQHDEKPWIVHVRYFPKCPYIKERKTLNFIRNVLDDWEKIYRPAHLYFEDETKRASTFKLSYRSNDCLSPDSLAEAGFFQDYKEEKTFVERKEICRLCPEKVYGQKREDKEYIWSCTIKDLLPCLNDRQRSKKQMQVRYVR</sequence>
<name>A0A6J8D5H0_MYTCO</name>
<dbReference type="CDD" id="cd00022">
    <property type="entry name" value="BIR"/>
    <property type="match status" value="1"/>
</dbReference>
<dbReference type="AlphaFoldDB" id="A0A6J8D5H0"/>
<proteinExistence type="predicted"/>
<accession>A0A6J8D5H0</accession>
<dbReference type="SUPFAM" id="SSF57924">
    <property type="entry name" value="Inhibitor of apoptosis (IAP) repeat"/>
    <property type="match status" value="2"/>
</dbReference>
<evidence type="ECO:0008006" key="3">
    <source>
        <dbReference type="Google" id="ProtNLM"/>
    </source>
</evidence>
<dbReference type="Gene3D" id="1.10.1170.10">
    <property type="entry name" value="Inhibitor Of Apoptosis Protein (2mihbC-IAP-1), Chain A"/>
    <property type="match status" value="2"/>
</dbReference>
<dbReference type="Pfam" id="PF00653">
    <property type="entry name" value="BIR"/>
    <property type="match status" value="2"/>
</dbReference>
<evidence type="ECO:0000313" key="1">
    <source>
        <dbReference type="EMBL" id="CAC5403186.1"/>
    </source>
</evidence>
<dbReference type="PANTHER" id="PTHR10044">
    <property type="entry name" value="INHIBITOR OF APOPTOSIS"/>
    <property type="match status" value="1"/>
</dbReference>
<dbReference type="InterPro" id="IPR001370">
    <property type="entry name" value="BIR_rpt"/>
</dbReference>
<dbReference type="EMBL" id="CACVKT020006694">
    <property type="protein sequence ID" value="CAC5403186.1"/>
    <property type="molecule type" value="Genomic_DNA"/>
</dbReference>
<dbReference type="InterPro" id="IPR050784">
    <property type="entry name" value="IAP"/>
</dbReference>
<reference evidence="1 2" key="1">
    <citation type="submission" date="2020-06" db="EMBL/GenBank/DDBJ databases">
        <authorList>
            <person name="Li R."/>
            <person name="Bekaert M."/>
        </authorList>
    </citation>
    <scope>NUCLEOTIDE SEQUENCE [LARGE SCALE GENOMIC DNA]</scope>
    <source>
        <strain evidence="2">wild</strain>
    </source>
</reference>
<keyword evidence="2" id="KW-1185">Reference proteome</keyword>
<dbReference type="Proteomes" id="UP000507470">
    <property type="component" value="Unassembled WGS sequence"/>
</dbReference>